<dbReference type="AlphaFoldDB" id="V8CD09"/>
<dbReference type="eggNOG" id="COG1393">
    <property type="taxonomic scope" value="Bacteria"/>
</dbReference>
<evidence type="ECO:0008006" key="5">
    <source>
        <dbReference type="Google" id="ProtNLM"/>
    </source>
</evidence>
<dbReference type="Pfam" id="PF03960">
    <property type="entry name" value="ArsC"/>
    <property type="match status" value="1"/>
</dbReference>
<reference evidence="3 4" key="1">
    <citation type="journal article" date="2014" name="Genome Announc.">
        <title>Draft genome sequences of six enterohepatic helicobacter species isolated from humans and one from rhesus macaques.</title>
        <authorList>
            <person name="Shen Z."/>
            <person name="Sheh A."/>
            <person name="Young S.K."/>
            <person name="Abouelliel A."/>
            <person name="Ward D.V."/>
            <person name="Earl A.M."/>
            <person name="Fox J.G."/>
        </authorList>
    </citation>
    <scope>NUCLEOTIDE SEQUENCE [LARGE SCALE GENOMIC DNA]</scope>
    <source>
        <strain evidence="3 4">MIT 99-5501</strain>
    </source>
</reference>
<dbReference type="InterPro" id="IPR006504">
    <property type="entry name" value="Tscrpt_reg_Spx/MgsR"/>
</dbReference>
<evidence type="ECO:0000313" key="4">
    <source>
        <dbReference type="Proteomes" id="UP000018731"/>
    </source>
</evidence>
<keyword evidence="4" id="KW-1185">Reference proteome</keyword>
<evidence type="ECO:0000256" key="2">
    <source>
        <dbReference type="PROSITE-ProRule" id="PRU01282"/>
    </source>
</evidence>
<proteinExistence type="inferred from homology"/>
<dbReference type="RefSeq" id="WP_023927314.1">
    <property type="nucleotide sequence ID" value="NZ_KI669454.1"/>
</dbReference>
<dbReference type="CDD" id="cd02977">
    <property type="entry name" value="ArsC_family"/>
    <property type="match status" value="1"/>
</dbReference>
<dbReference type="NCBIfam" id="TIGR01617">
    <property type="entry name" value="arsC_related"/>
    <property type="match status" value="1"/>
</dbReference>
<comment type="caution">
    <text evidence="3">The sequence shown here is derived from an EMBL/GenBank/DDBJ whole genome shotgun (WGS) entry which is preliminary data.</text>
</comment>
<organism evidence="3 4">
    <name type="scientific">Helicobacter macacae MIT 99-5501</name>
    <dbReference type="NCBI Taxonomy" id="1357400"/>
    <lineage>
        <taxon>Bacteria</taxon>
        <taxon>Pseudomonadati</taxon>
        <taxon>Campylobacterota</taxon>
        <taxon>Epsilonproteobacteria</taxon>
        <taxon>Campylobacterales</taxon>
        <taxon>Helicobacteraceae</taxon>
        <taxon>Helicobacter</taxon>
    </lineage>
</organism>
<sequence>MKKCAKIYGIRNCGSVQKALKFLELANVRYDFIDFKLNPPSQADITRWCEIFGIESLLNSKGMTYKKLGLGKQNLNLEDKLKQIEQHPTLIKRPIIEIYETLDTKQPKEFLIGFDETKYKATFSDS</sequence>
<evidence type="ECO:0000313" key="3">
    <source>
        <dbReference type="EMBL" id="ETD25249.1"/>
    </source>
</evidence>
<dbReference type="PANTHER" id="PTHR30041">
    <property type="entry name" value="ARSENATE REDUCTASE"/>
    <property type="match status" value="1"/>
</dbReference>
<gene>
    <name evidence="3" type="ORF">HMPREF2086_00589</name>
</gene>
<dbReference type="InterPro" id="IPR006660">
    <property type="entry name" value="Arsenate_reductase-like"/>
</dbReference>
<comment type="similarity">
    <text evidence="1 2">Belongs to the ArsC family.</text>
</comment>
<dbReference type="EMBL" id="AZJI01000001">
    <property type="protein sequence ID" value="ETD25249.1"/>
    <property type="molecule type" value="Genomic_DNA"/>
</dbReference>
<name>V8CD09_9HELI</name>
<dbReference type="Proteomes" id="UP000018731">
    <property type="component" value="Unassembled WGS sequence"/>
</dbReference>
<dbReference type="InterPro" id="IPR036249">
    <property type="entry name" value="Thioredoxin-like_sf"/>
</dbReference>
<dbReference type="STRING" id="1357400.HMPREF2086_00589"/>
<dbReference type="PROSITE" id="PS51353">
    <property type="entry name" value="ARSC"/>
    <property type="match status" value="1"/>
</dbReference>
<dbReference type="PATRIC" id="fig|1357400.3.peg.808"/>
<dbReference type="OrthoDB" id="9803749at2"/>
<dbReference type="SUPFAM" id="SSF52833">
    <property type="entry name" value="Thioredoxin-like"/>
    <property type="match status" value="1"/>
</dbReference>
<evidence type="ECO:0000256" key="1">
    <source>
        <dbReference type="ARBA" id="ARBA00007198"/>
    </source>
</evidence>
<dbReference type="PANTHER" id="PTHR30041:SF8">
    <property type="entry name" value="PROTEIN YFFB"/>
    <property type="match status" value="1"/>
</dbReference>
<dbReference type="HOGENOM" id="CLU_116644_2_1_7"/>
<protein>
    <recommendedName>
        <fullName evidence="5">Spx/MgsR family transcriptional regulator</fullName>
    </recommendedName>
</protein>
<accession>V8CD09</accession>
<dbReference type="Gene3D" id="3.40.30.10">
    <property type="entry name" value="Glutaredoxin"/>
    <property type="match status" value="1"/>
</dbReference>